<dbReference type="Proteomes" id="UP000299102">
    <property type="component" value="Unassembled WGS sequence"/>
</dbReference>
<name>A0A4C1YZF3_EUMVA</name>
<protein>
    <submittedName>
        <fullName evidence="1">Uncharacterized protein</fullName>
    </submittedName>
</protein>
<reference evidence="1 2" key="1">
    <citation type="journal article" date="2019" name="Commun. Biol.">
        <title>The bagworm genome reveals a unique fibroin gene that provides high tensile strength.</title>
        <authorList>
            <person name="Kono N."/>
            <person name="Nakamura H."/>
            <person name="Ohtoshi R."/>
            <person name="Tomita M."/>
            <person name="Numata K."/>
            <person name="Arakawa K."/>
        </authorList>
    </citation>
    <scope>NUCLEOTIDE SEQUENCE [LARGE SCALE GENOMIC DNA]</scope>
</reference>
<dbReference type="EMBL" id="BGZK01001456">
    <property type="protein sequence ID" value="GBP80323.1"/>
    <property type="molecule type" value="Genomic_DNA"/>
</dbReference>
<keyword evidence="2" id="KW-1185">Reference proteome</keyword>
<comment type="caution">
    <text evidence="1">The sequence shown here is derived from an EMBL/GenBank/DDBJ whole genome shotgun (WGS) entry which is preliminary data.</text>
</comment>
<accession>A0A4C1YZF3</accession>
<gene>
    <name evidence="1" type="ORF">EVAR_47825_1</name>
</gene>
<sequence>MLLVYNVTNRTHQTSCERGRHCASGGPEQSSHVPVKLVVAEDSLDTDDIESPLPRITPCISDAGPGHELIIYVTILWPLAPAEGFRFSP</sequence>
<proteinExistence type="predicted"/>
<evidence type="ECO:0000313" key="1">
    <source>
        <dbReference type="EMBL" id="GBP80323.1"/>
    </source>
</evidence>
<dbReference type="AlphaFoldDB" id="A0A4C1YZF3"/>
<evidence type="ECO:0000313" key="2">
    <source>
        <dbReference type="Proteomes" id="UP000299102"/>
    </source>
</evidence>
<organism evidence="1 2">
    <name type="scientific">Eumeta variegata</name>
    <name type="common">Bagworm moth</name>
    <name type="synonym">Eumeta japonica</name>
    <dbReference type="NCBI Taxonomy" id="151549"/>
    <lineage>
        <taxon>Eukaryota</taxon>
        <taxon>Metazoa</taxon>
        <taxon>Ecdysozoa</taxon>
        <taxon>Arthropoda</taxon>
        <taxon>Hexapoda</taxon>
        <taxon>Insecta</taxon>
        <taxon>Pterygota</taxon>
        <taxon>Neoptera</taxon>
        <taxon>Endopterygota</taxon>
        <taxon>Lepidoptera</taxon>
        <taxon>Glossata</taxon>
        <taxon>Ditrysia</taxon>
        <taxon>Tineoidea</taxon>
        <taxon>Psychidae</taxon>
        <taxon>Oiketicinae</taxon>
        <taxon>Eumeta</taxon>
    </lineage>
</organism>